<keyword evidence="7" id="KW-0418">Kinase</keyword>
<sequence>PSGDGHVHVPTLKSETLTGTGGVLIGRSPYDKPNLRPFAAGQVRSAVDGDPTAGFLDQCVAIQYSFNVAQKSGEKLAAADPTFFAKGILIVVPDEMWPADYAERGLVMSAEDVKSHSSWTTSKDRVTVDTSLDCVGILQATEVFAPGSLVAVPTGEQKKLDGDFDGDTVIILGDRPRLYEHVREFDQKEQARGLRSLKPPKSHTPAIDGERYQFSRASQILAATQNVLETYTSLQRNFLAQPHEARQWFAERAIFGIYEGVHHELRRDIGNLLNQDQVRGQDIQDTLARARHEIEVARHPVAREMAALLAADLEAWAASTHEQVPPETVESVNDANDANPELSAALCALFAELAETYAATPQPRERVQLLLDHYRARIDPRPDGYNPDDLVESANNLLSLGIKVGTDAYKSDTGARLFMKKSEELQRLLHRTPGLKAVPYVKGLAATLNQGRLDVDATLEDLKDNPTLTASIMETSIKLATEQGILRNLSARQPAAEDCAMTITLTREEASERARMEASRAKEAEETITAAALSVATSLRTADIHVNMPHLERRLKSAASMTDQLTGMSAPTGSHVQLVSNALRHVFEVPDKDFTRAFKAAMLAFDERGYSELQTTNWFRTRTPNFLGIQTVLTTPDGYRFQLEFHTPGSYRAKVDNHDTYKALLRLRQQAGADALEQAKAVELAQRVRAVCSQVAIPDGAMDVPHWGAEEGATGRTSRSSFGVRAAEQPGPPLIARSPVAKEIFAALNGRPVVLVGMPSAGKSSIGPALARRLRLPFVDTDKIIQKDTRISISQIFEVHGEAFFRDMEAGVIADLLQKGPAVIATGGGAFMREQSRHLIGEKAVSIWLDTRLDVIEKRTRNDTSRPLLQGPNPEQKIARLLSERRPFYAQADITVVPPHQQDRKNVDPCVSALHAHLCPEAGADRGPARQEADRIHVPGAQTV</sequence>
<dbReference type="HAMAP" id="MF_00109">
    <property type="entry name" value="Shikimate_kinase"/>
    <property type="match status" value="1"/>
</dbReference>
<dbReference type="GO" id="GO:0009073">
    <property type="term" value="P:aromatic amino acid family biosynthetic process"/>
    <property type="evidence" value="ECO:0007669"/>
    <property type="project" value="UniProtKB-KW"/>
</dbReference>
<keyword evidence="13" id="KW-1185">Reference proteome</keyword>
<dbReference type="InterPro" id="IPR027417">
    <property type="entry name" value="P-loop_NTPase"/>
</dbReference>
<gene>
    <name evidence="12" type="ORF">MEA186_35734</name>
</gene>
<evidence type="ECO:0000313" key="12">
    <source>
        <dbReference type="EMBL" id="EHH02167.1"/>
    </source>
</evidence>
<dbReference type="GO" id="GO:0005524">
    <property type="term" value="F:ATP binding"/>
    <property type="evidence" value="ECO:0007669"/>
    <property type="project" value="UniProtKB-KW"/>
</dbReference>
<dbReference type="InterPro" id="IPR000623">
    <property type="entry name" value="Shikimate_kinase/TSH1"/>
</dbReference>
<keyword evidence="6" id="KW-0547">Nucleotide-binding</keyword>
<evidence type="ECO:0000256" key="1">
    <source>
        <dbReference type="ARBA" id="ARBA00004842"/>
    </source>
</evidence>
<dbReference type="CDD" id="cd00464">
    <property type="entry name" value="SK"/>
    <property type="match status" value="1"/>
</dbReference>
<dbReference type="EC" id="2.7.1.71" evidence="3"/>
<dbReference type="InterPro" id="IPR031322">
    <property type="entry name" value="Shikimate/glucono_kinase"/>
</dbReference>
<accession>G6YMA3</accession>
<dbReference type="NCBIfam" id="NF010552">
    <property type="entry name" value="PRK13946.1"/>
    <property type="match status" value="1"/>
</dbReference>
<dbReference type="EMBL" id="AGSN01000268">
    <property type="protein sequence ID" value="EHH02167.1"/>
    <property type="molecule type" value="Genomic_DNA"/>
</dbReference>
<dbReference type="GO" id="GO:0004765">
    <property type="term" value="F:shikimate kinase activity"/>
    <property type="evidence" value="ECO:0007669"/>
    <property type="project" value="UniProtKB-EC"/>
</dbReference>
<reference evidence="12 13" key="1">
    <citation type="journal article" date="2012" name="J. Bacteriol.">
        <title>Draft Genome Sequence of Plant Growth-Promoting Rhizobium Mesorhizobium amorphae, Isolated from Zinc-Lead Mine Tailings.</title>
        <authorList>
            <person name="Hao X."/>
            <person name="Lin Y."/>
            <person name="Johnstone L."/>
            <person name="Baltrus D.A."/>
            <person name="Miller S.J."/>
            <person name="Wei G."/>
            <person name="Rensing C."/>
        </authorList>
    </citation>
    <scope>NUCLEOTIDE SEQUENCE [LARGE SCALE GENOMIC DNA]</scope>
    <source>
        <strain evidence="12 13">CCNWGS0123</strain>
    </source>
</reference>
<comment type="similarity">
    <text evidence="2">Belongs to the shikimate kinase family.</text>
</comment>
<dbReference type="PANTHER" id="PTHR21087">
    <property type="entry name" value="SHIKIMATE KINASE"/>
    <property type="match status" value="1"/>
</dbReference>
<keyword evidence="8" id="KW-0067">ATP-binding</keyword>
<dbReference type="Gene3D" id="3.40.50.300">
    <property type="entry name" value="P-loop containing nucleotide triphosphate hydrolases"/>
    <property type="match status" value="1"/>
</dbReference>
<feature type="non-terminal residue" evidence="12">
    <location>
        <position position="944"/>
    </location>
</feature>
<evidence type="ECO:0000256" key="7">
    <source>
        <dbReference type="ARBA" id="ARBA00022777"/>
    </source>
</evidence>
<feature type="compositionally biased region" description="Basic and acidic residues" evidence="11">
    <location>
        <begin position="923"/>
        <end position="937"/>
    </location>
</feature>
<dbReference type="SUPFAM" id="SSF52540">
    <property type="entry name" value="P-loop containing nucleoside triphosphate hydrolases"/>
    <property type="match status" value="1"/>
</dbReference>
<dbReference type="AlphaFoldDB" id="G6YMA3"/>
<evidence type="ECO:0000256" key="5">
    <source>
        <dbReference type="ARBA" id="ARBA00022679"/>
    </source>
</evidence>
<feature type="non-terminal residue" evidence="12">
    <location>
        <position position="1"/>
    </location>
</feature>
<keyword evidence="9" id="KW-0057">Aromatic amino acid biosynthesis</keyword>
<dbReference type="Proteomes" id="UP000002949">
    <property type="component" value="Unassembled WGS sequence"/>
</dbReference>
<evidence type="ECO:0000256" key="10">
    <source>
        <dbReference type="ARBA" id="ARBA00048567"/>
    </source>
</evidence>
<keyword evidence="5" id="KW-0808">Transferase</keyword>
<dbReference type="GO" id="GO:0009423">
    <property type="term" value="P:chorismate biosynthetic process"/>
    <property type="evidence" value="ECO:0007669"/>
    <property type="project" value="UniProtKB-UniPathway"/>
</dbReference>
<proteinExistence type="inferred from homology"/>
<dbReference type="eggNOG" id="COG0703">
    <property type="taxonomic scope" value="Bacteria"/>
</dbReference>
<dbReference type="PANTHER" id="PTHR21087:SF16">
    <property type="entry name" value="SHIKIMATE KINASE 1, CHLOROPLASTIC"/>
    <property type="match status" value="1"/>
</dbReference>
<evidence type="ECO:0000256" key="2">
    <source>
        <dbReference type="ARBA" id="ARBA00006997"/>
    </source>
</evidence>
<dbReference type="GO" id="GO:0005829">
    <property type="term" value="C:cytosol"/>
    <property type="evidence" value="ECO:0007669"/>
    <property type="project" value="TreeGrafter"/>
</dbReference>
<evidence type="ECO:0000256" key="4">
    <source>
        <dbReference type="ARBA" id="ARBA00022605"/>
    </source>
</evidence>
<keyword evidence="4" id="KW-0028">Amino-acid biosynthesis</keyword>
<protein>
    <recommendedName>
        <fullName evidence="3">shikimate kinase</fullName>
        <ecNumber evidence="3">2.7.1.71</ecNumber>
    </recommendedName>
</protein>
<dbReference type="RefSeq" id="WP_006206937.1">
    <property type="nucleotide sequence ID" value="NZ_AGSN01000268.1"/>
</dbReference>
<dbReference type="Pfam" id="PF01202">
    <property type="entry name" value="SKI"/>
    <property type="match status" value="1"/>
</dbReference>
<comment type="catalytic activity">
    <reaction evidence="10">
        <text>shikimate + ATP = 3-phosphoshikimate + ADP + H(+)</text>
        <dbReference type="Rhea" id="RHEA:13121"/>
        <dbReference type="ChEBI" id="CHEBI:15378"/>
        <dbReference type="ChEBI" id="CHEBI:30616"/>
        <dbReference type="ChEBI" id="CHEBI:36208"/>
        <dbReference type="ChEBI" id="CHEBI:145989"/>
        <dbReference type="ChEBI" id="CHEBI:456216"/>
        <dbReference type="EC" id="2.7.1.71"/>
    </reaction>
</comment>
<name>G6YMA3_9HYPH</name>
<comment type="pathway">
    <text evidence="1">Metabolic intermediate biosynthesis; chorismate biosynthesis; chorismate from D-erythrose 4-phosphate and phosphoenolpyruvate: step 5/7.</text>
</comment>
<evidence type="ECO:0000313" key="13">
    <source>
        <dbReference type="Proteomes" id="UP000002949"/>
    </source>
</evidence>
<dbReference type="PRINTS" id="PR01100">
    <property type="entry name" value="SHIKIMTKNASE"/>
</dbReference>
<evidence type="ECO:0000256" key="3">
    <source>
        <dbReference type="ARBA" id="ARBA00012154"/>
    </source>
</evidence>
<evidence type="ECO:0000256" key="9">
    <source>
        <dbReference type="ARBA" id="ARBA00023141"/>
    </source>
</evidence>
<organism evidence="12 13">
    <name type="scientific">Mesorhizobium amorphae CCNWGS0123</name>
    <dbReference type="NCBI Taxonomy" id="1082933"/>
    <lineage>
        <taxon>Bacteria</taxon>
        <taxon>Pseudomonadati</taxon>
        <taxon>Pseudomonadota</taxon>
        <taxon>Alphaproteobacteria</taxon>
        <taxon>Hyphomicrobiales</taxon>
        <taxon>Phyllobacteriaceae</taxon>
        <taxon>Mesorhizobium</taxon>
    </lineage>
</organism>
<dbReference type="UniPathway" id="UPA00053">
    <property type="reaction ID" value="UER00088"/>
</dbReference>
<evidence type="ECO:0000256" key="6">
    <source>
        <dbReference type="ARBA" id="ARBA00022741"/>
    </source>
</evidence>
<evidence type="ECO:0000256" key="11">
    <source>
        <dbReference type="SAM" id="MobiDB-lite"/>
    </source>
</evidence>
<feature type="region of interest" description="Disordered" evidence="11">
    <location>
        <begin position="923"/>
        <end position="944"/>
    </location>
</feature>
<dbReference type="GO" id="GO:0008652">
    <property type="term" value="P:amino acid biosynthetic process"/>
    <property type="evidence" value="ECO:0007669"/>
    <property type="project" value="UniProtKB-KW"/>
</dbReference>
<evidence type="ECO:0000256" key="8">
    <source>
        <dbReference type="ARBA" id="ARBA00022840"/>
    </source>
</evidence>
<dbReference type="PROSITE" id="PS01128">
    <property type="entry name" value="SHIKIMATE_KINASE"/>
    <property type="match status" value="1"/>
</dbReference>
<dbReference type="InterPro" id="IPR023000">
    <property type="entry name" value="Shikimate_kinase_CS"/>
</dbReference>